<dbReference type="EMBL" id="BTRK01000002">
    <property type="protein sequence ID" value="GMR37422.1"/>
    <property type="molecule type" value="Genomic_DNA"/>
</dbReference>
<protein>
    <submittedName>
        <fullName evidence="12">Uncharacterized protein</fullName>
    </submittedName>
</protein>
<comment type="similarity">
    <text evidence="1">Belongs to the diacylglycerol acyltransferase family.</text>
</comment>
<evidence type="ECO:0000313" key="10">
    <source>
        <dbReference type="EMBL" id="GMR49140.1"/>
    </source>
</evidence>
<evidence type="ECO:0000313" key="14">
    <source>
        <dbReference type="Proteomes" id="UP001328107"/>
    </source>
</evidence>
<keyword evidence="2" id="KW-0808">Transferase</keyword>
<feature type="non-terminal residue" evidence="12">
    <location>
        <position position="81"/>
    </location>
</feature>
<reference evidence="14" key="1">
    <citation type="submission" date="2022-10" db="EMBL/GenBank/DDBJ databases">
        <title>Genome assembly of Pristionchus species.</title>
        <authorList>
            <person name="Yoshida K."/>
            <person name="Sommer R.J."/>
        </authorList>
    </citation>
    <scope>NUCLEOTIDE SEQUENCE [LARGE SCALE GENOMIC DNA]</scope>
    <source>
        <strain evidence="4 14">RS5460</strain>
    </source>
</reference>
<dbReference type="AlphaFoldDB" id="A0AAN5I2M8"/>
<evidence type="ECO:0000313" key="11">
    <source>
        <dbReference type="EMBL" id="GMR49333.1"/>
    </source>
</evidence>
<evidence type="ECO:0000313" key="12">
    <source>
        <dbReference type="EMBL" id="GMR49469.1"/>
    </source>
</evidence>
<reference evidence="12" key="2">
    <citation type="submission" date="2023-06" db="EMBL/GenBank/DDBJ databases">
        <title>Genome assembly of Pristionchus species.</title>
        <authorList>
            <person name="Yoshida K."/>
            <person name="Sommer R.J."/>
        </authorList>
    </citation>
    <scope>NUCLEOTIDE SEQUENCE</scope>
    <source>
        <strain evidence="12 14">RS5460</strain>
    </source>
</reference>
<dbReference type="EMBL" id="BTRK01000002">
    <property type="protein sequence ID" value="GMR37936.1"/>
    <property type="molecule type" value="Genomic_DNA"/>
</dbReference>
<evidence type="ECO:0000256" key="2">
    <source>
        <dbReference type="ARBA" id="ARBA00022679"/>
    </source>
</evidence>
<dbReference type="EMBL" id="BTRK01000004">
    <property type="protein sequence ID" value="GMR49140.1"/>
    <property type="molecule type" value="Genomic_DNA"/>
</dbReference>
<evidence type="ECO:0000256" key="1">
    <source>
        <dbReference type="ARBA" id="ARBA00005420"/>
    </source>
</evidence>
<dbReference type="EMBL" id="BTRK01000004">
    <property type="protein sequence ID" value="GMR49469.1"/>
    <property type="molecule type" value="Genomic_DNA"/>
</dbReference>
<dbReference type="Pfam" id="PF03982">
    <property type="entry name" value="DAGAT"/>
    <property type="match status" value="1"/>
</dbReference>
<dbReference type="Proteomes" id="UP001328107">
    <property type="component" value="Unassembled WGS sequence"/>
</dbReference>
<dbReference type="EMBL" id="BTRK01000002">
    <property type="protein sequence ID" value="GMR35116.1"/>
    <property type="molecule type" value="Genomic_DNA"/>
</dbReference>
<organism evidence="12 14">
    <name type="scientific">Pristionchus mayeri</name>
    <dbReference type="NCBI Taxonomy" id="1317129"/>
    <lineage>
        <taxon>Eukaryota</taxon>
        <taxon>Metazoa</taxon>
        <taxon>Ecdysozoa</taxon>
        <taxon>Nematoda</taxon>
        <taxon>Chromadorea</taxon>
        <taxon>Rhabditida</taxon>
        <taxon>Rhabditina</taxon>
        <taxon>Diplogasteromorpha</taxon>
        <taxon>Diplogasteroidea</taxon>
        <taxon>Neodiplogasteridae</taxon>
        <taxon>Pristionchus</taxon>
    </lineage>
</organism>
<comment type="caution">
    <text evidence="12">The sequence shown here is derived from an EMBL/GenBank/DDBJ whole genome shotgun (WGS) entry which is preliminary data.</text>
</comment>
<evidence type="ECO:0000313" key="13">
    <source>
        <dbReference type="EMBL" id="GMR54666.1"/>
    </source>
</evidence>
<dbReference type="EMBL" id="BTRK01000004">
    <property type="protein sequence ID" value="GMR48095.1"/>
    <property type="molecule type" value="Genomic_DNA"/>
</dbReference>
<dbReference type="EMBL" id="BTRK01000004">
    <property type="protein sequence ID" value="GMR49333.1"/>
    <property type="molecule type" value="Genomic_DNA"/>
</dbReference>
<evidence type="ECO:0000313" key="5">
    <source>
        <dbReference type="EMBL" id="GMR37396.1"/>
    </source>
</evidence>
<evidence type="ECO:0000313" key="4">
    <source>
        <dbReference type="EMBL" id="GMR35116.1"/>
    </source>
</evidence>
<dbReference type="EMBL" id="BTRK01000005">
    <property type="protein sequence ID" value="GMR54666.1"/>
    <property type="molecule type" value="Genomic_DNA"/>
</dbReference>
<proteinExistence type="inferred from homology"/>
<evidence type="ECO:0000256" key="3">
    <source>
        <dbReference type="ARBA" id="ARBA00023315"/>
    </source>
</evidence>
<evidence type="ECO:0000313" key="7">
    <source>
        <dbReference type="EMBL" id="GMR37427.1"/>
    </source>
</evidence>
<dbReference type="EMBL" id="BTRK01000002">
    <property type="protein sequence ID" value="GMR37427.1"/>
    <property type="molecule type" value="Genomic_DNA"/>
</dbReference>
<evidence type="ECO:0000313" key="8">
    <source>
        <dbReference type="EMBL" id="GMR37936.1"/>
    </source>
</evidence>
<gene>
    <name evidence="4" type="ORF">PMAYCL1PPCAC_05311</name>
    <name evidence="5" type="ORF">PMAYCL1PPCAC_07591</name>
    <name evidence="6" type="ORF">PMAYCL1PPCAC_07617</name>
    <name evidence="7" type="ORF">PMAYCL1PPCAC_07622</name>
    <name evidence="8" type="ORF">PMAYCL1PPCAC_08131</name>
    <name evidence="9" type="ORF">PMAYCL1PPCAC_18290</name>
    <name evidence="10" type="ORF">PMAYCL1PPCAC_19335</name>
    <name evidence="11" type="ORF">PMAYCL1PPCAC_19528</name>
    <name evidence="12" type="ORF">PMAYCL1PPCAC_19664</name>
    <name evidence="13" type="ORF">PMAYCL1PPCAC_24861</name>
</gene>
<dbReference type="GO" id="GO:0008374">
    <property type="term" value="F:O-acyltransferase activity"/>
    <property type="evidence" value="ECO:0007669"/>
    <property type="project" value="InterPro"/>
</dbReference>
<evidence type="ECO:0000313" key="6">
    <source>
        <dbReference type="EMBL" id="GMR37422.1"/>
    </source>
</evidence>
<keyword evidence="3" id="KW-0012">Acyltransferase</keyword>
<evidence type="ECO:0000313" key="9">
    <source>
        <dbReference type="EMBL" id="GMR48095.1"/>
    </source>
</evidence>
<dbReference type="EMBL" id="BTRK01000002">
    <property type="protein sequence ID" value="GMR37396.1"/>
    <property type="molecule type" value="Genomic_DNA"/>
</dbReference>
<keyword evidence="14" id="KW-1185">Reference proteome</keyword>
<feature type="non-terminal residue" evidence="12">
    <location>
        <position position="1"/>
    </location>
</feature>
<dbReference type="InterPro" id="IPR007130">
    <property type="entry name" value="DAGAT"/>
</dbReference>
<sequence>LSIGPCATFLTESTGFSKLFPGMTANVCYSILTLNGQFWFPLRREFGFAIATSFLSITSGSELFDQAVGIDEQNVKNMQVR</sequence>
<name>A0AAN5I2M8_9BILA</name>
<accession>A0AAN5I2M8</accession>